<accession>A0A1I5J995</accession>
<name>A0A1I5J995_9HYPH</name>
<protein>
    <submittedName>
        <fullName evidence="2">Predicted oxidoreductase</fullName>
    </submittedName>
</protein>
<dbReference type="OrthoDB" id="8394608at2"/>
<keyword evidence="3" id="KW-1185">Reference proteome</keyword>
<dbReference type="PANTHER" id="PTHR43312">
    <property type="entry name" value="D-THREO-ALDOSE 1-DEHYDROGENASE"/>
    <property type="match status" value="1"/>
</dbReference>
<dbReference type="Proteomes" id="UP000199236">
    <property type="component" value="Unassembled WGS sequence"/>
</dbReference>
<dbReference type="STRING" id="655353.SAMN04488056_11130"/>
<evidence type="ECO:0000313" key="2">
    <source>
        <dbReference type="EMBL" id="SFO69388.1"/>
    </source>
</evidence>
<sequence>MHSRKLGKDGFIVSEVGLGCWQLGADWGAALAEETGLSILETALEKGVTFFDTANVYGDGKSESLIGKFLASKDRSDIRVATKFGRGDVYPNGYSEQSLRAGIDASRKRLGMDCLDLVQLHCIPTEVMREGAIFDWLRALQSEGVIKHFGASVETVEEGLMCIEQEGLLSLQVIYNIFRQKLTEELLPQAKAKGVGIIVRLPLASGMLSGKFSADTKFAENDHRNFNRDGQCFNVGETFAGLPYEKGLELVEELKGMLPEGMSMADMAQRWILDHDAVSTIIPGASRPDQIGRNAVISDLAPLPQQLHDDLIAFYKEKVAQHVRGAY</sequence>
<dbReference type="PANTHER" id="PTHR43312:SF1">
    <property type="entry name" value="NADP-DEPENDENT OXIDOREDUCTASE DOMAIN-CONTAINING PROTEIN"/>
    <property type="match status" value="1"/>
</dbReference>
<evidence type="ECO:0000313" key="3">
    <source>
        <dbReference type="Proteomes" id="UP000199236"/>
    </source>
</evidence>
<dbReference type="EMBL" id="FOVR01000011">
    <property type="protein sequence ID" value="SFO69388.1"/>
    <property type="molecule type" value="Genomic_DNA"/>
</dbReference>
<dbReference type="InterPro" id="IPR053135">
    <property type="entry name" value="AKR2_Oxidoreductase"/>
</dbReference>
<dbReference type="CDD" id="cd19086">
    <property type="entry name" value="AKR_AKR11C1"/>
    <property type="match status" value="1"/>
</dbReference>
<feature type="domain" description="NADP-dependent oxidoreductase" evidence="1">
    <location>
        <begin position="16"/>
        <end position="310"/>
    </location>
</feature>
<organism evidence="2 3">
    <name type="scientific">Cohaesibacter marisflavi</name>
    <dbReference type="NCBI Taxonomy" id="655353"/>
    <lineage>
        <taxon>Bacteria</taxon>
        <taxon>Pseudomonadati</taxon>
        <taxon>Pseudomonadota</taxon>
        <taxon>Alphaproteobacteria</taxon>
        <taxon>Hyphomicrobiales</taxon>
        <taxon>Cohaesibacteraceae</taxon>
    </lineage>
</organism>
<reference evidence="2 3" key="1">
    <citation type="submission" date="2016-10" db="EMBL/GenBank/DDBJ databases">
        <authorList>
            <person name="de Groot N.N."/>
        </authorList>
    </citation>
    <scope>NUCLEOTIDE SEQUENCE [LARGE SCALE GENOMIC DNA]</scope>
    <source>
        <strain evidence="2 3">CGMCC 1.9157</strain>
    </source>
</reference>
<dbReference type="Gene3D" id="3.20.20.100">
    <property type="entry name" value="NADP-dependent oxidoreductase domain"/>
    <property type="match status" value="1"/>
</dbReference>
<dbReference type="SUPFAM" id="SSF51430">
    <property type="entry name" value="NAD(P)-linked oxidoreductase"/>
    <property type="match status" value="1"/>
</dbReference>
<proteinExistence type="predicted"/>
<dbReference type="InterPro" id="IPR036812">
    <property type="entry name" value="NAD(P)_OxRdtase_dom_sf"/>
</dbReference>
<evidence type="ECO:0000259" key="1">
    <source>
        <dbReference type="Pfam" id="PF00248"/>
    </source>
</evidence>
<dbReference type="AlphaFoldDB" id="A0A1I5J995"/>
<gene>
    <name evidence="2" type="ORF">SAMN04488056_11130</name>
</gene>
<dbReference type="InterPro" id="IPR023210">
    <property type="entry name" value="NADP_OxRdtase_dom"/>
</dbReference>
<dbReference type="RefSeq" id="WP_090074499.1">
    <property type="nucleotide sequence ID" value="NZ_FOVR01000011.1"/>
</dbReference>
<dbReference type="Pfam" id="PF00248">
    <property type="entry name" value="Aldo_ket_red"/>
    <property type="match status" value="1"/>
</dbReference>